<sequence>MKMELIPAKISDSSLDLPSLLFLISFDILNGSKKSIFKRHSSCDNLNHVITHSRIIKKNILHDKHDSSQNFCLFINFTVKRGESHKLYHLKKTHRSCQSKLIKMIFQPFTNNNFIYF</sequence>
<organism evidence="1 2">
    <name type="scientific">Pseudoloma neurophilia</name>
    <dbReference type="NCBI Taxonomy" id="146866"/>
    <lineage>
        <taxon>Eukaryota</taxon>
        <taxon>Fungi</taxon>
        <taxon>Fungi incertae sedis</taxon>
        <taxon>Microsporidia</taxon>
        <taxon>Pseudoloma</taxon>
    </lineage>
</organism>
<proteinExistence type="predicted"/>
<reference evidence="1 2" key="1">
    <citation type="submission" date="2015-07" db="EMBL/GenBank/DDBJ databases">
        <title>The genome of Pseudoloma neurophilia, a relevant intracellular parasite of the zebrafish.</title>
        <authorList>
            <person name="Ndikumana S."/>
            <person name="Pelin A."/>
            <person name="Sanders J."/>
            <person name="Corradi N."/>
        </authorList>
    </citation>
    <scope>NUCLEOTIDE SEQUENCE [LARGE SCALE GENOMIC DNA]</scope>
    <source>
        <strain evidence="1 2">MK1</strain>
    </source>
</reference>
<dbReference type="Proteomes" id="UP000051530">
    <property type="component" value="Unassembled WGS sequence"/>
</dbReference>
<gene>
    <name evidence="1" type="ORF">M153_250006260</name>
</gene>
<name>A0A0R0M6U8_9MICR</name>
<comment type="caution">
    <text evidence="1">The sequence shown here is derived from an EMBL/GenBank/DDBJ whole genome shotgun (WGS) entry which is preliminary data.</text>
</comment>
<accession>A0A0R0M6U8</accession>
<evidence type="ECO:0000313" key="2">
    <source>
        <dbReference type="Proteomes" id="UP000051530"/>
    </source>
</evidence>
<keyword evidence="2" id="KW-1185">Reference proteome</keyword>
<dbReference type="AlphaFoldDB" id="A0A0R0M6U8"/>
<evidence type="ECO:0000313" key="1">
    <source>
        <dbReference type="EMBL" id="KRH95119.1"/>
    </source>
</evidence>
<dbReference type="VEuPathDB" id="MicrosporidiaDB:M153_250006260"/>
<dbReference type="EMBL" id="LGUB01000005">
    <property type="protein sequence ID" value="KRH95119.1"/>
    <property type="molecule type" value="Genomic_DNA"/>
</dbReference>
<protein>
    <submittedName>
        <fullName evidence="1">Uncharacterized protein</fullName>
    </submittedName>
</protein>